<protein>
    <submittedName>
        <fullName evidence="2">Rep protein</fullName>
    </submittedName>
</protein>
<reference evidence="2" key="1">
    <citation type="submission" date="1995-03" db="EMBL/GenBank/DDBJ databases">
        <authorList>
            <person name="May T.M."/>
            <person name="Morrison M."/>
            <person name="Mackie R.I."/>
            <person name="Vercoe P.E."/>
            <person name="White B.A."/>
        </authorList>
    </citation>
    <scope>NUCLEOTIDE SEQUENCE</scope>
    <source>
        <strain evidence="2">R13e2</strain>
        <plasmid evidence="2">pBAW301</plasmid>
    </source>
</reference>
<dbReference type="Pfam" id="PF23343">
    <property type="entry name" value="REP_ORF2-G2P"/>
    <property type="match status" value="1"/>
</dbReference>
<evidence type="ECO:0000313" key="2">
    <source>
        <dbReference type="EMBL" id="AAB48985.1"/>
    </source>
</evidence>
<geneLocation type="plasmid" evidence="2">
    <name>pBAW301</name>
</geneLocation>
<proteinExistence type="predicted"/>
<reference evidence="2" key="2">
    <citation type="journal article" date="1996" name="FEMS Microbiol. Lett.">
        <title>Complete nucleotide sequence of a cryptic plasmid, pBAW301, from the ruminal anaerobe Ruminococcus flavefaciens R13e2.</title>
        <authorList>
            <person name="May T."/>
            <person name="Kocherginskaya S.A."/>
            <person name="Mackie R.I."/>
            <person name="Vercoe P.E."/>
            <person name="White B.A."/>
        </authorList>
    </citation>
    <scope>NUCLEOTIDE SEQUENCE</scope>
    <source>
        <strain evidence="2">R13e2</strain>
        <plasmid evidence="2">pBAW301</plasmid>
    </source>
</reference>
<dbReference type="RefSeq" id="WP_010890164.1">
    <property type="nucleotide sequence ID" value="NC_001758.1"/>
</dbReference>
<dbReference type="EMBL" id="U22411">
    <property type="protein sequence ID" value="AAB48985.1"/>
    <property type="molecule type" value="Genomic_DNA"/>
</dbReference>
<dbReference type="AlphaFoldDB" id="Q52745"/>
<gene>
    <name evidence="2" type="primary">rep</name>
</gene>
<keyword evidence="2" id="KW-0614">Plasmid</keyword>
<dbReference type="InterPro" id="IPR056906">
    <property type="entry name" value="ORF2/G2P_dom"/>
</dbReference>
<sequence length="256" mass="29313">MSSCPSAPAIQKVSAEQYLNLITGELCDFQKSDTRADNTDSLRKSFKQLRDIVNCNTTDNSCIHWVTLTYAENMTDTKQLYSDFDRFWKRFRRYCTKQGWNIPQYITAIEPQQRGAWHMHCLIIWDMKRPFIDNNSVFAPMWGHGFTKIQGVPDECDNLGAYLSAYLSDMSLTEDGNGQGKKYVKGARLKLYPVGVNIFRHSRGIKQPTSELLDIDSVANEKASAGTLTFSGSYTITDDEGNKRYISKSYYNIKRK</sequence>
<organism evidence="2">
    <name type="scientific">Ruminococcus flavefaciens</name>
    <dbReference type="NCBI Taxonomy" id="1265"/>
    <lineage>
        <taxon>Bacteria</taxon>
        <taxon>Bacillati</taxon>
        <taxon>Bacillota</taxon>
        <taxon>Clostridia</taxon>
        <taxon>Eubacteriales</taxon>
        <taxon>Oscillospiraceae</taxon>
        <taxon>Ruminococcus</taxon>
    </lineage>
</organism>
<accession>Q52745</accession>
<feature type="domain" description="Replication-associated protein ORF2/G2P" evidence="1">
    <location>
        <begin position="64"/>
        <end position="169"/>
    </location>
</feature>
<evidence type="ECO:0000259" key="1">
    <source>
        <dbReference type="Pfam" id="PF23343"/>
    </source>
</evidence>
<name>Q52745_RUMFL</name>